<feature type="transmembrane region" description="Helical" evidence="8">
    <location>
        <begin position="245"/>
        <end position="268"/>
    </location>
</feature>
<proteinExistence type="predicted"/>
<evidence type="ECO:0000313" key="9">
    <source>
        <dbReference type="EMBL" id="SFN06050.1"/>
    </source>
</evidence>
<keyword evidence="7" id="KW-0460">Magnesium</keyword>
<dbReference type="RefSeq" id="WP_092404926.1">
    <property type="nucleotide sequence ID" value="NZ_FOVF01000003.1"/>
</dbReference>
<sequence length="369" mass="39539">MPGVSDAVWLLLALATAVVALFGTRASIRYALKRRLIDQPGHRRSHSLPTPRGGGIAIVIAVVLSMLALVEIRNGAAGMIASMPLLGAIILVAVVGWIDDHRGLAPGWRLLAHCLAAFILGVPALLLLFRDPGSNPALPWIIAAALCCGLALVGSINLHNFMDGIDGLLGAQALFVFCVLAWICHQAGRLGEAQQIGLFAAATLGFLPFNFPRARIFMGDVGSGVLGLLIAVAVFRQMAAVPTAFWAGFIACSAFVVDSTATLLSRVLSGRRWYSAHREHLYQWLVRCGYSHPQVVGMYMSWNLAVALPMIYWSLRTRDPLPAGLASVDVRSSSGSWALALTYLLAVACWAAGKRYCLRTIRTVGSRST</sequence>
<feature type="transmembrane region" description="Helical" evidence="8">
    <location>
        <begin position="136"/>
        <end position="156"/>
    </location>
</feature>
<gene>
    <name evidence="9" type="ORF">SAMN05216289_103160</name>
</gene>
<dbReference type="OrthoDB" id="9783652at2"/>
<dbReference type="Proteomes" id="UP000198575">
    <property type="component" value="Unassembled WGS sequence"/>
</dbReference>
<dbReference type="GO" id="GO:0005886">
    <property type="term" value="C:plasma membrane"/>
    <property type="evidence" value="ECO:0007669"/>
    <property type="project" value="UniProtKB-SubCell"/>
</dbReference>
<feature type="transmembrane region" description="Helical" evidence="8">
    <location>
        <begin position="218"/>
        <end position="239"/>
    </location>
</feature>
<dbReference type="STRING" id="578942.SAMN05216289_103160"/>
<dbReference type="GO" id="GO:0044038">
    <property type="term" value="P:cell wall macromolecule biosynthetic process"/>
    <property type="evidence" value="ECO:0007669"/>
    <property type="project" value="TreeGrafter"/>
</dbReference>
<protein>
    <submittedName>
        <fullName evidence="9">UDP-N-acetylmuramyl pentapeptide phosphotransferase/UDP-N-acetylglucosamine-1-phosphate transferase</fullName>
    </submittedName>
</protein>
<name>A0A1I4VY28_9GAMM</name>
<keyword evidence="4 8" id="KW-0812">Transmembrane</keyword>
<dbReference type="GO" id="GO:0016780">
    <property type="term" value="F:phosphotransferase activity, for other substituted phosphate groups"/>
    <property type="evidence" value="ECO:0007669"/>
    <property type="project" value="InterPro"/>
</dbReference>
<comment type="subcellular location">
    <subcellularLocation>
        <location evidence="1">Cell membrane</location>
        <topology evidence="1">Multi-pass membrane protein</topology>
    </subcellularLocation>
</comment>
<keyword evidence="10" id="KW-1185">Reference proteome</keyword>
<dbReference type="GO" id="GO:0046872">
    <property type="term" value="F:metal ion binding"/>
    <property type="evidence" value="ECO:0007669"/>
    <property type="project" value="UniProtKB-KW"/>
</dbReference>
<keyword evidence="6 8" id="KW-0472">Membrane</keyword>
<evidence type="ECO:0000256" key="1">
    <source>
        <dbReference type="ARBA" id="ARBA00004651"/>
    </source>
</evidence>
<feature type="binding site" evidence="7">
    <location>
        <position position="220"/>
    </location>
    <ligand>
        <name>Mg(2+)</name>
        <dbReference type="ChEBI" id="CHEBI:18420"/>
    </ligand>
</feature>
<comment type="cofactor">
    <cofactor evidence="7">
        <name>Mg(2+)</name>
        <dbReference type="ChEBI" id="CHEBI:18420"/>
    </cofactor>
</comment>
<feature type="binding site" evidence="7">
    <location>
        <position position="160"/>
    </location>
    <ligand>
        <name>Mg(2+)</name>
        <dbReference type="ChEBI" id="CHEBI:18420"/>
    </ligand>
</feature>
<feature type="transmembrane region" description="Helical" evidence="8">
    <location>
        <begin position="335"/>
        <end position="353"/>
    </location>
</feature>
<organism evidence="9 10">
    <name type="scientific">Dokdonella immobilis</name>
    <dbReference type="NCBI Taxonomy" id="578942"/>
    <lineage>
        <taxon>Bacteria</taxon>
        <taxon>Pseudomonadati</taxon>
        <taxon>Pseudomonadota</taxon>
        <taxon>Gammaproteobacteria</taxon>
        <taxon>Lysobacterales</taxon>
        <taxon>Rhodanobacteraceae</taxon>
        <taxon>Dokdonella</taxon>
    </lineage>
</organism>
<feature type="transmembrane region" description="Helical" evidence="8">
    <location>
        <begin position="194"/>
        <end position="211"/>
    </location>
</feature>
<feature type="transmembrane region" description="Helical" evidence="8">
    <location>
        <begin position="6"/>
        <end position="32"/>
    </location>
</feature>
<evidence type="ECO:0000256" key="5">
    <source>
        <dbReference type="ARBA" id="ARBA00022989"/>
    </source>
</evidence>
<feature type="transmembrane region" description="Helical" evidence="8">
    <location>
        <begin position="296"/>
        <end position="315"/>
    </location>
</feature>
<feature type="transmembrane region" description="Helical" evidence="8">
    <location>
        <begin position="168"/>
        <end position="188"/>
    </location>
</feature>
<keyword evidence="5 8" id="KW-1133">Transmembrane helix</keyword>
<accession>A0A1I4VY28</accession>
<evidence type="ECO:0000313" key="10">
    <source>
        <dbReference type="Proteomes" id="UP000198575"/>
    </source>
</evidence>
<keyword evidence="3 9" id="KW-0808">Transferase</keyword>
<feature type="transmembrane region" description="Helical" evidence="8">
    <location>
        <begin position="110"/>
        <end position="130"/>
    </location>
</feature>
<keyword evidence="2" id="KW-1003">Cell membrane</keyword>
<dbReference type="PANTHER" id="PTHR22926">
    <property type="entry name" value="PHOSPHO-N-ACETYLMURAMOYL-PENTAPEPTIDE-TRANSFERASE"/>
    <property type="match status" value="1"/>
</dbReference>
<dbReference type="Pfam" id="PF00953">
    <property type="entry name" value="Glycos_transf_4"/>
    <property type="match status" value="1"/>
</dbReference>
<keyword evidence="7" id="KW-0479">Metal-binding</keyword>
<evidence type="ECO:0000256" key="3">
    <source>
        <dbReference type="ARBA" id="ARBA00022679"/>
    </source>
</evidence>
<dbReference type="EMBL" id="FOVF01000003">
    <property type="protein sequence ID" value="SFN06050.1"/>
    <property type="molecule type" value="Genomic_DNA"/>
</dbReference>
<evidence type="ECO:0000256" key="4">
    <source>
        <dbReference type="ARBA" id="ARBA00022692"/>
    </source>
</evidence>
<dbReference type="GO" id="GO:0071555">
    <property type="term" value="P:cell wall organization"/>
    <property type="evidence" value="ECO:0007669"/>
    <property type="project" value="TreeGrafter"/>
</dbReference>
<evidence type="ECO:0000256" key="7">
    <source>
        <dbReference type="PIRSR" id="PIRSR600715-1"/>
    </source>
</evidence>
<dbReference type="PANTHER" id="PTHR22926:SF3">
    <property type="entry name" value="UNDECAPRENYL-PHOSPHATE ALPHA-N-ACETYLGLUCOSAMINYL 1-PHOSPHATE TRANSFERASE"/>
    <property type="match status" value="1"/>
</dbReference>
<reference evidence="9 10" key="1">
    <citation type="submission" date="2016-10" db="EMBL/GenBank/DDBJ databases">
        <authorList>
            <person name="de Groot N.N."/>
        </authorList>
    </citation>
    <scope>NUCLEOTIDE SEQUENCE [LARGE SCALE GENOMIC DNA]</scope>
    <source>
        <strain evidence="9 10">CGMCC 1.7659</strain>
    </source>
</reference>
<feature type="transmembrane region" description="Helical" evidence="8">
    <location>
        <begin position="53"/>
        <end position="70"/>
    </location>
</feature>
<evidence type="ECO:0000256" key="2">
    <source>
        <dbReference type="ARBA" id="ARBA00022475"/>
    </source>
</evidence>
<evidence type="ECO:0000256" key="8">
    <source>
        <dbReference type="SAM" id="Phobius"/>
    </source>
</evidence>
<dbReference type="CDD" id="cd06854">
    <property type="entry name" value="GT_WbpL_WbcO_like"/>
    <property type="match status" value="1"/>
</dbReference>
<feature type="transmembrane region" description="Helical" evidence="8">
    <location>
        <begin position="76"/>
        <end position="98"/>
    </location>
</feature>
<evidence type="ECO:0000256" key="6">
    <source>
        <dbReference type="ARBA" id="ARBA00023136"/>
    </source>
</evidence>
<dbReference type="InterPro" id="IPR000715">
    <property type="entry name" value="Glycosyl_transferase_4"/>
</dbReference>
<dbReference type="AlphaFoldDB" id="A0A1I4VY28"/>
<dbReference type="GO" id="GO:0009103">
    <property type="term" value="P:lipopolysaccharide biosynthetic process"/>
    <property type="evidence" value="ECO:0007669"/>
    <property type="project" value="TreeGrafter"/>
</dbReference>